<organism evidence="1 2">
    <name type="scientific">Laticauda laticaudata</name>
    <name type="common">Blue-ringed sea krait</name>
    <name type="synonym">Blue-lipped sea krait</name>
    <dbReference type="NCBI Taxonomy" id="8630"/>
    <lineage>
        <taxon>Eukaryota</taxon>
        <taxon>Metazoa</taxon>
        <taxon>Chordata</taxon>
        <taxon>Craniata</taxon>
        <taxon>Vertebrata</taxon>
        <taxon>Euteleostomi</taxon>
        <taxon>Lepidosauria</taxon>
        <taxon>Squamata</taxon>
        <taxon>Bifurcata</taxon>
        <taxon>Unidentata</taxon>
        <taxon>Episquamata</taxon>
        <taxon>Toxicofera</taxon>
        <taxon>Serpentes</taxon>
        <taxon>Colubroidea</taxon>
        <taxon>Elapidae</taxon>
        <taxon>Laticaudinae</taxon>
        <taxon>Laticauda</taxon>
    </lineage>
</organism>
<dbReference type="Ensembl" id="ENSLLTT00000025507.1">
    <property type="protein sequence ID" value="ENSLLTP00000024609.1"/>
    <property type="gene ID" value="ENSLLTG00000018097.1"/>
</dbReference>
<accession>A0A8C5WZA4</accession>
<dbReference type="Gene3D" id="2.40.50.40">
    <property type="match status" value="1"/>
</dbReference>
<evidence type="ECO:0000313" key="1">
    <source>
        <dbReference type="Ensembl" id="ENSLLTP00000024609.1"/>
    </source>
</evidence>
<evidence type="ECO:0000313" key="2">
    <source>
        <dbReference type="Proteomes" id="UP000694406"/>
    </source>
</evidence>
<keyword evidence="2" id="KW-1185">Reference proteome</keyword>
<name>A0A8C5WZA4_LATLA</name>
<dbReference type="Proteomes" id="UP000694406">
    <property type="component" value="Unplaced"/>
</dbReference>
<dbReference type="GeneTree" id="ENSGT00990000207839"/>
<dbReference type="AlphaFoldDB" id="A0A8C5WZA4"/>
<sequence length="91" mass="10006">PRVVCNASDASLVFPWAMWAALCSWAAWINCFGGCKCVKVTSIFIRPVKYARVEIFPGGVACRKMEIIGDICWFSKLLKISTTGGKLGRTC</sequence>
<reference evidence="1" key="1">
    <citation type="submission" date="2025-08" db="UniProtKB">
        <authorList>
            <consortium name="Ensembl"/>
        </authorList>
    </citation>
    <scope>IDENTIFICATION</scope>
</reference>
<proteinExistence type="predicted"/>
<protein>
    <submittedName>
        <fullName evidence="1">Uncharacterized protein</fullName>
    </submittedName>
</protein>
<reference evidence="1" key="2">
    <citation type="submission" date="2025-09" db="UniProtKB">
        <authorList>
            <consortium name="Ensembl"/>
        </authorList>
    </citation>
    <scope>IDENTIFICATION</scope>
</reference>